<keyword evidence="3" id="KW-1185">Reference proteome</keyword>
<evidence type="ECO:0000259" key="1">
    <source>
        <dbReference type="Pfam" id="PF16967"/>
    </source>
</evidence>
<dbReference type="HOGENOM" id="CLU_608133_0_0_6"/>
<sequence>MVNNKTAKLDSDFARIEGKKMAKTDLARKISDEIAFNRKTAQRNELFVSLYGEQFAEDLEGIPEEFLQIVYNQTFAVQLILGGQDIGQATLSISPAKSALSDINLTNQHKDYFKDDFDDGQLAALLSSDNLFTGIECDEFKQNGVDCKPDDVLLKGIFDKDNLNLYLYVTSELLRDEGISLVNAQYLSPPTTDDVTSILGYQLNTSASDYSEQYNLRLKGVVSKGEHNIIANTRFASESSQLDDIYYRYDMNGTGAKAGLLSTEKLGNDGGFTQTLLDSRQDLLGFEYGSSNKTYIKDESSSLLPVEIIMSRAGRVEIYKDSDLIDTQYINAGIARLNTSSFPQGNYLVDVRIYDGDTFVRSETKQVIKERIDFDQKYTVFGGFKFDRERDGDKAHQNKGVPMMGGMYQIPFNAGSALSLSAKLDTKNSQVGADWKQSLSLFNYSIKSAR</sequence>
<dbReference type="InterPro" id="IPR032636">
    <property type="entry name" value="Pilus_assem_E-set-like_dom"/>
</dbReference>
<dbReference type="Pfam" id="PF16967">
    <property type="entry name" value="TcfC"/>
    <property type="match status" value="1"/>
</dbReference>
<dbReference type="KEGG" id="ppr:PBPRB1977"/>
<evidence type="ECO:0000313" key="3">
    <source>
        <dbReference type="Proteomes" id="UP000000593"/>
    </source>
</evidence>
<organism evidence="2 3">
    <name type="scientific">Photobacterium profundum (strain SS9)</name>
    <dbReference type="NCBI Taxonomy" id="298386"/>
    <lineage>
        <taxon>Bacteria</taxon>
        <taxon>Pseudomonadati</taxon>
        <taxon>Pseudomonadota</taxon>
        <taxon>Gammaproteobacteria</taxon>
        <taxon>Vibrionales</taxon>
        <taxon>Vibrionaceae</taxon>
        <taxon>Photobacterium</taxon>
    </lineage>
</organism>
<dbReference type="eggNOG" id="COG3188">
    <property type="taxonomic scope" value="Bacteria"/>
</dbReference>
<proteinExistence type="predicted"/>
<dbReference type="EMBL" id="CR378681">
    <property type="protein sequence ID" value="CAG23822.1"/>
    <property type="molecule type" value="Genomic_DNA"/>
</dbReference>
<reference evidence="3" key="1">
    <citation type="journal article" date="2005" name="Science">
        <title>Life at depth: Photobacterium profundum genome sequence and expression analysis.</title>
        <authorList>
            <person name="Vezzi A."/>
            <person name="Campanaro S."/>
            <person name="D'Angelo M."/>
            <person name="Simonato F."/>
            <person name="Vitulo N."/>
            <person name="Lauro F.M."/>
            <person name="Cestaro A."/>
            <person name="Malacrida G."/>
            <person name="Simionati B."/>
            <person name="Cannata N."/>
            <person name="Romualdi C."/>
            <person name="Bartlett D.H."/>
            <person name="Valle G."/>
        </authorList>
    </citation>
    <scope>NUCLEOTIDE SEQUENCE [LARGE SCALE GENOMIC DNA]</scope>
    <source>
        <strain evidence="3">ATCC BAA-1253 / SS9</strain>
    </source>
</reference>
<name>Q6LFV8_PHOPR</name>
<dbReference type="AlphaFoldDB" id="Q6LFV8"/>
<gene>
    <name evidence="2" type="ordered locus">PBPRB1977</name>
</gene>
<evidence type="ECO:0000313" key="2">
    <source>
        <dbReference type="EMBL" id="CAG23822.1"/>
    </source>
</evidence>
<dbReference type="Proteomes" id="UP000000593">
    <property type="component" value="Chromosome 2"/>
</dbReference>
<feature type="domain" description="Pilus assembly protein E-set like" evidence="1">
    <location>
        <begin position="303"/>
        <end position="369"/>
    </location>
</feature>
<dbReference type="STRING" id="298386.PBPRB1977"/>
<protein>
    <recommendedName>
        <fullName evidence="1">Pilus assembly protein E-set like domain-containing protein</fullName>
    </recommendedName>
</protein>
<accession>Q6LFV8</accession>